<dbReference type="SMART" id="SM00389">
    <property type="entry name" value="HOX"/>
    <property type="match status" value="1"/>
</dbReference>
<keyword evidence="6" id="KW-0804">Transcription</keyword>
<dbReference type="SUPFAM" id="SSF46689">
    <property type="entry name" value="Homeodomain-like"/>
    <property type="match status" value="1"/>
</dbReference>
<dbReference type="InterPro" id="IPR006712">
    <property type="entry name" value="HD-ZIP_N"/>
</dbReference>
<evidence type="ECO:0000256" key="10">
    <source>
        <dbReference type="SAM" id="Coils"/>
    </source>
</evidence>
<protein>
    <recommendedName>
        <fullName evidence="12">Homeobox domain-containing protein</fullName>
    </recommendedName>
</protein>
<dbReference type="Pfam" id="PF00046">
    <property type="entry name" value="Homeodomain"/>
    <property type="match status" value="1"/>
</dbReference>
<evidence type="ECO:0000256" key="9">
    <source>
        <dbReference type="RuleBase" id="RU000682"/>
    </source>
</evidence>
<dbReference type="Pfam" id="PF02183">
    <property type="entry name" value="HALZ"/>
    <property type="match status" value="1"/>
</dbReference>
<keyword evidence="4 8" id="KW-0238">DNA-binding</keyword>
<evidence type="ECO:0000256" key="7">
    <source>
        <dbReference type="ARBA" id="ARBA00023242"/>
    </source>
</evidence>
<dbReference type="Gene3D" id="1.10.10.60">
    <property type="entry name" value="Homeodomain-like"/>
    <property type="match status" value="1"/>
</dbReference>
<comment type="subcellular location">
    <subcellularLocation>
        <location evidence="1 8 9">Nucleus</location>
    </subcellularLocation>
</comment>
<dbReference type="PANTHER" id="PTHR45714:SF88">
    <property type="entry name" value="HOMEOBOX-LEUCINE ZIPPER PROTEIN HAT4"/>
    <property type="match status" value="1"/>
</dbReference>
<dbReference type="FunFam" id="1.10.10.60:FF:000577">
    <property type="entry name" value="Homeobox-leucine zipper protein 18"/>
    <property type="match status" value="1"/>
</dbReference>
<evidence type="ECO:0000259" key="12">
    <source>
        <dbReference type="PROSITE" id="PS50071"/>
    </source>
</evidence>
<organism evidence="13 14">
    <name type="scientific">Gossypium armourianum</name>
    <dbReference type="NCBI Taxonomy" id="34283"/>
    <lineage>
        <taxon>Eukaryota</taxon>
        <taxon>Viridiplantae</taxon>
        <taxon>Streptophyta</taxon>
        <taxon>Embryophyta</taxon>
        <taxon>Tracheophyta</taxon>
        <taxon>Spermatophyta</taxon>
        <taxon>Magnoliopsida</taxon>
        <taxon>eudicotyledons</taxon>
        <taxon>Gunneridae</taxon>
        <taxon>Pentapetalae</taxon>
        <taxon>rosids</taxon>
        <taxon>malvids</taxon>
        <taxon>Malvales</taxon>
        <taxon>Malvaceae</taxon>
        <taxon>Malvoideae</taxon>
        <taxon>Gossypium</taxon>
    </lineage>
</organism>
<evidence type="ECO:0000256" key="8">
    <source>
        <dbReference type="PROSITE-ProRule" id="PRU00108"/>
    </source>
</evidence>
<dbReference type="SMART" id="SM00340">
    <property type="entry name" value="HALZ"/>
    <property type="match status" value="1"/>
</dbReference>
<reference evidence="13 14" key="1">
    <citation type="journal article" date="2019" name="Genome Biol. Evol.">
        <title>Insights into the evolution of the New World diploid cottons (Gossypium, subgenus Houzingenia) based on genome sequencing.</title>
        <authorList>
            <person name="Grover C.E."/>
            <person name="Arick M.A. 2nd"/>
            <person name="Thrash A."/>
            <person name="Conover J.L."/>
            <person name="Sanders W.S."/>
            <person name="Peterson D.G."/>
            <person name="Frelichowski J.E."/>
            <person name="Scheffler J.A."/>
            <person name="Scheffler B.E."/>
            <person name="Wendel J.F."/>
        </authorList>
    </citation>
    <scope>NUCLEOTIDE SEQUENCE [LARGE SCALE GENOMIC DNA]</scope>
    <source>
        <strain evidence="13">6</strain>
        <tissue evidence="13">Leaf</tissue>
    </source>
</reference>
<evidence type="ECO:0000256" key="3">
    <source>
        <dbReference type="ARBA" id="ARBA00023015"/>
    </source>
</evidence>
<dbReference type="PRINTS" id="PR00031">
    <property type="entry name" value="HTHREPRESSR"/>
</dbReference>
<evidence type="ECO:0000256" key="2">
    <source>
        <dbReference type="ARBA" id="ARBA00006074"/>
    </source>
</evidence>
<evidence type="ECO:0000256" key="11">
    <source>
        <dbReference type="SAM" id="MobiDB-lite"/>
    </source>
</evidence>
<dbReference type="InterPro" id="IPR000047">
    <property type="entry name" value="HTH_motif"/>
</dbReference>
<keyword evidence="3" id="KW-0805">Transcription regulation</keyword>
<proteinExistence type="inferred from homology"/>
<keyword evidence="14" id="KW-1185">Reference proteome</keyword>
<accession>A0A7J9IXM3</accession>
<dbReference type="Pfam" id="PF04618">
    <property type="entry name" value="HD-ZIP_N"/>
    <property type="match status" value="1"/>
</dbReference>
<evidence type="ECO:0000256" key="6">
    <source>
        <dbReference type="ARBA" id="ARBA00023163"/>
    </source>
</evidence>
<dbReference type="CDD" id="cd00086">
    <property type="entry name" value="homeodomain"/>
    <property type="match status" value="1"/>
</dbReference>
<comment type="similarity">
    <text evidence="2">Belongs to the HD-ZIP homeobox family. Class II subfamily.</text>
</comment>
<dbReference type="InterPro" id="IPR003106">
    <property type="entry name" value="Leu_zip_homeo"/>
</dbReference>
<feature type="region of interest" description="Disordered" evidence="11">
    <location>
        <begin position="524"/>
        <end position="547"/>
    </location>
</feature>
<comment type="caution">
    <text evidence="13">The sequence shown here is derived from an EMBL/GenBank/DDBJ whole genome shotgun (WGS) entry which is preliminary data.</text>
</comment>
<evidence type="ECO:0000256" key="4">
    <source>
        <dbReference type="ARBA" id="ARBA00023125"/>
    </source>
</evidence>
<feature type="region of interest" description="Disordered" evidence="11">
    <location>
        <begin position="90"/>
        <end position="144"/>
    </location>
</feature>
<dbReference type="PROSITE" id="PS50071">
    <property type="entry name" value="HOMEOBOX_2"/>
    <property type="match status" value="1"/>
</dbReference>
<evidence type="ECO:0000313" key="14">
    <source>
        <dbReference type="Proteomes" id="UP000593575"/>
    </source>
</evidence>
<keyword evidence="10" id="KW-0175">Coiled coil</keyword>
<dbReference type="GO" id="GO:0043565">
    <property type="term" value="F:sequence-specific DNA binding"/>
    <property type="evidence" value="ECO:0007669"/>
    <property type="project" value="InterPro"/>
</dbReference>
<keyword evidence="5 8" id="KW-0371">Homeobox</keyword>
<feature type="coiled-coil region" evidence="10">
    <location>
        <begin position="196"/>
        <end position="233"/>
    </location>
</feature>
<sequence>MMVGKEDLGLSLSLGFPQNHHSLQLNLRPSLLPSSVDSCSSVPSGFTAIHKSSWNDVSAPSDPNAESFRGETRSFLRGIDVNRLPSTVDCEEEAGVSSPNSTISSVSGKRSEREGTNGDELDIERACSRGISDEEDGDASRKKLRLSKDQSAILEESFKEHNTLNPKQKMALAKQLGLRPRQVEVWFQNRRARTKLKQTEVDCEFLKRCCENLTEENRRLQKEVQELRALKLSPQFYMQMTPPTTLTMCPSCERVGASSTVDPRSHHQVPQTHHRAIPINPWAPAAAPIPHGPFDALPQSCLKKQIKGENLGQAVSLSFEDGNIKKVRFKDMGGDEVSNMAVDQVLDLNVSWRDKLLGIGSGYSEKELGVMGSEDKDLDFLEGDVMKSTVNGILSINISNRIKQILVKEMELTLGNSKVFYESLPTICFTCGTYGHAKEVCTMTVENRFHGEERGSSKIPLGAGATTMEVSEEEVFEPWMQVESKNRRENSRLSLEQNRERKFKDKEGTNVLINRRTGKEVGFGLDGPMIESNMTRSGSNALDREKSNKWVGEKPVILAGLNE</sequence>
<dbReference type="PROSITE" id="PS00027">
    <property type="entry name" value="HOMEOBOX_1"/>
    <property type="match status" value="1"/>
</dbReference>
<feature type="domain" description="Homeobox" evidence="12">
    <location>
        <begin position="137"/>
        <end position="197"/>
    </location>
</feature>
<name>A0A7J9IXM3_9ROSI</name>
<feature type="compositionally biased region" description="Low complexity" evidence="11">
    <location>
        <begin position="97"/>
        <end position="107"/>
    </location>
</feature>
<dbReference type="GO" id="GO:0000981">
    <property type="term" value="F:DNA-binding transcription factor activity, RNA polymerase II-specific"/>
    <property type="evidence" value="ECO:0007669"/>
    <property type="project" value="InterPro"/>
</dbReference>
<gene>
    <name evidence="13" type="ORF">Goarm_011699</name>
</gene>
<dbReference type="Proteomes" id="UP000593575">
    <property type="component" value="Unassembled WGS sequence"/>
</dbReference>
<evidence type="ECO:0000256" key="5">
    <source>
        <dbReference type="ARBA" id="ARBA00023155"/>
    </source>
</evidence>
<feature type="DNA-binding region" description="Homeobox" evidence="8">
    <location>
        <begin position="139"/>
        <end position="198"/>
    </location>
</feature>
<dbReference type="InterPro" id="IPR050762">
    <property type="entry name" value="HD-ZIP_Homeobox_LZ_Class_II"/>
</dbReference>
<keyword evidence="7 8" id="KW-0539">Nucleus</keyword>
<dbReference type="InterPro" id="IPR017970">
    <property type="entry name" value="Homeobox_CS"/>
</dbReference>
<dbReference type="InterPro" id="IPR009057">
    <property type="entry name" value="Homeodomain-like_sf"/>
</dbReference>
<dbReference type="GO" id="GO:0005634">
    <property type="term" value="C:nucleus"/>
    <property type="evidence" value="ECO:0007669"/>
    <property type="project" value="UniProtKB-SubCell"/>
</dbReference>
<dbReference type="PANTHER" id="PTHR45714">
    <property type="entry name" value="HOMEOBOX-LEUCINE ZIPPER PROTEIN HAT14"/>
    <property type="match status" value="1"/>
</dbReference>
<dbReference type="InterPro" id="IPR001356">
    <property type="entry name" value="HD"/>
</dbReference>
<dbReference type="EMBL" id="JABFAE010000004">
    <property type="protein sequence ID" value="MBA0826886.1"/>
    <property type="molecule type" value="Genomic_DNA"/>
</dbReference>
<dbReference type="AlphaFoldDB" id="A0A7J9IXM3"/>
<evidence type="ECO:0000313" key="13">
    <source>
        <dbReference type="EMBL" id="MBA0826886.1"/>
    </source>
</evidence>
<evidence type="ECO:0000256" key="1">
    <source>
        <dbReference type="ARBA" id="ARBA00004123"/>
    </source>
</evidence>